<accession>L1I804</accession>
<keyword evidence="4" id="KW-1185">Reference proteome</keyword>
<keyword evidence="1" id="KW-0472">Membrane</keyword>
<dbReference type="PaxDb" id="55529-EKX32034"/>
<gene>
    <name evidence="2" type="ORF">GUITHDRAFT_121801</name>
</gene>
<organism evidence="2">
    <name type="scientific">Guillardia theta (strain CCMP2712)</name>
    <name type="common">Cryptophyte</name>
    <dbReference type="NCBI Taxonomy" id="905079"/>
    <lineage>
        <taxon>Eukaryota</taxon>
        <taxon>Cryptophyceae</taxon>
        <taxon>Pyrenomonadales</taxon>
        <taxon>Geminigeraceae</taxon>
        <taxon>Guillardia</taxon>
    </lineage>
</organism>
<reference evidence="3" key="3">
    <citation type="submission" date="2015-06" db="UniProtKB">
        <authorList>
            <consortium name="EnsemblProtists"/>
        </authorList>
    </citation>
    <scope>IDENTIFICATION</scope>
</reference>
<dbReference type="RefSeq" id="XP_005819014.1">
    <property type="nucleotide sequence ID" value="XM_005818957.1"/>
</dbReference>
<dbReference type="EnsemblProtists" id="EKX32034">
    <property type="protein sequence ID" value="EKX32034"/>
    <property type="gene ID" value="GUITHDRAFT_121801"/>
</dbReference>
<proteinExistence type="predicted"/>
<keyword evidence="1" id="KW-0812">Transmembrane</keyword>
<name>L1I804_GUITC</name>
<sequence>MQQNEVLTLDLCLFVLVSWGRYMMGQNAILNVLFRCADVLLAAFLWSMLGAHVALMGSTDPEKKEALLATGLKGPSVYAVPTSAAISFVVCLLCSALNLGALEIFIIELCVILAVFRYLWRGGAGPSNQLIYGDPTEGVPCGFCGQVGCNGACCV</sequence>
<dbReference type="GeneID" id="17288763"/>
<keyword evidence="1" id="KW-1133">Transmembrane helix</keyword>
<feature type="transmembrane region" description="Helical" evidence="1">
    <location>
        <begin position="36"/>
        <end position="56"/>
    </location>
</feature>
<protein>
    <submittedName>
        <fullName evidence="2 3">Uncharacterized protein</fullName>
    </submittedName>
</protein>
<reference evidence="2 4" key="1">
    <citation type="journal article" date="2012" name="Nature">
        <title>Algal genomes reveal evolutionary mosaicism and the fate of nucleomorphs.</title>
        <authorList>
            <consortium name="DOE Joint Genome Institute"/>
            <person name="Curtis B.A."/>
            <person name="Tanifuji G."/>
            <person name="Burki F."/>
            <person name="Gruber A."/>
            <person name="Irimia M."/>
            <person name="Maruyama S."/>
            <person name="Arias M.C."/>
            <person name="Ball S.G."/>
            <person name="Gile G.H."/>
            <person name="Hirakawa Y."/>
            <person name="Hopkins J.F."/>
            <person name="Kuo A."/>
            <person name="Rensing S.A."/>
            <person name="Schmutz J."/>
            <person name="Symeonidi A."/>
            <person name="Elias M."/>
            <person name="Eveleigh R.J."/>
            <person name="Herman E.K."/>
            <person name="Klute M.J."/>
            <person name="Nakayama T."/>
            <person name="Obornik M."/>
            <person name="Reyes-Prieto A."/>
            <person name="Armbrust E.V."/>
            <person name="Aves S.J."/>
            <person name="Beiko R.G."/>
            <person name="Coutinho P."/>
            <person name="Dacks J.B."/>
            <person name="Durnford D.G."/>
            <person name="Fast N.M."/>
            <person name="Green B.R."/>
            <person name="Grisdale C.J."/>
            <person name="Hempel F."/>
            <person name="Henrissat B."/>
            <person name="Hoppner M.P."/>
            <person name="Ishida K."/>
            <person name="Kim E."/>
            <person name="Koreny L."/>
            <person name="Kroth P.G."/>
            <person name="Liu Y."/>
            <person name="Malik S.B."/>
            <person name="Maier U.G."/>
            <person name="McRose D."/>
            <person name="Mock T."/>
            <person name="Neilson J.A."/>
            <person name="Onodera N.T."/>
            <person name="Poole A.M."/>
            <person name="Pritham E.J."/>
            <person name="Richards T.A."/>
            <person name="Rocap G."/>
            <person name="Roy S.W."/>
            <person name="Sarai C."/>
            <person name="Schaack S."/>
            <person name="Shirato S."/>
            <person name="Slamovits C.H."/>
            <person name="Spencer D.F."/>
            <person name="Suzuki S."/>
            <person name="Worden A.Z."/>
            <person name="Zauner S."/>
            <person name="Barry K."/>
            <person name="Bell C."/>
            <person name="Bharti A.K."/>
            <person name="Crow J.A."/>
            <person name="Grimwood J."/>
            <person name="Kramer R."/>
            <person name="Lindquist E."/>
            <person name="Lucas S."/>
            <person name="Salamov A."/>
            <person name="McFadden G.I."/>
            <person name="Lane C.E."/>
            <person name="Keeling P.J."/>
            <person name="Gray M.W."/>
            <person name="Grigoriev I.V."/>
            <person name="Archibald J.M."/>
        </authorList>
    </citation>
    <scope>NUCLEOTIDE SEQUENCE</scope>
    <source>
        <strain evidence="2 4">CCMP2712</strain>
    </source>
</reference>
<evidence type="ECO:0000313" key="2">
    <source>
        <dbReference type="EMBL" id="EKX32034.1"/>
    </source>
</evidence>
<dbReference type="Proteomes" id="UP000011087">
    <property type="component" value="Unassembled WGS sequence"/>
</dbReference>
<evidence type="ECO:0000313" key="3">
    <source>
        <dbReference type="EnsemblProtists" id="EKX32034"/>
    </source>
</evidence>
<evidence type="ECO:0000313" key="4">
    <source>
        <dbReference type="Proteomes" id="UP000011087"/>
    </source>
</evidence>
<dbReference type="HOGENOM" id="CLU_1698861_0_0_1"/>
<dbReference type="KEGG" id="gtt:GUITHDRAFT_121801"/>
<dbReference type="AlphaFoldDB" id="L1I804"/>
<reference evidence="4" key="2">
    <citation type="submission" date="2012-11" db="EMBL/GenBank/DDBJ databases">
        <authorList>
            <person name="Kuo A."/>
            <person name="Curtis B.A."/>
            <person name="Tanifuji G."/>
            <person name="Burki F."/>
            <person name="Gruber A."/>
            <person name="Irimia M."/>
            <person name="Maruyama S."/>
            <person name="Arias M.C."/>
            <person name="Ball S.G."/>
            <person name="Gile G.H."/>
            <person name="Hirakawa Y."/>
            <person name="Hopkins J.F."/>
            <person name="Rensing S.A."/>
            <person name="Schmutz J."/>
            <person name="Symeonidi A."/>
            <person name="Elias M."/>
            <person name="Eveleigh R.J."/>
            <person name="Herman E.K."/>
            <person name="Klute M.J."/>
            <person name="Nakayama T."/>
            <person name="Obornik M."/>
            <person name="Reyes-Prieto A."/>
            <person name="Armbrust E.V."/>
            <person name="Aves S.J."/>
            <person name="Beiko R.G."/>
            <person name="Coutinho P."/>
            <person name="Dacks J.B."/>
            <person name="Durnford D.G."/>
            <person name="Fast N.M."/>
            <person name="Green B.R."/>
            <person name="Grisdale C."/>
            <person name="Hempe F."/>
            <person name="Henrissat B."/>
            <person name="Hoppner M.P."/>
            <person name="Ishida K.-I."/>
            <person name="Kim E."/>
            <person name="Koreny L."/>
            <person name="Kroth P.G."/>
            <person name="Liu Y."/>
            <person name="Malik S.-B."/>
            <person name="Maier U.G."/>
            <person name="McRose D."/>
            <person name="Mock T."/>
            <person name="Neilson J.A."/>
            <person name="Onodera N.T."/>
            <person name="Poole A.M."/>
            <person name="Pritham E.J."/>
            <person name="Richards T.A."/>
            <person name="Rocap G."/>
            <person name="Roy S.W."/>
            <person name="Sarai C."/>
            <person name="Schaack S."/>
            <person name="Shirato S."/>
            <person name="Slamovits C.H."/>
            <person name="Spencer D.F."/>
            <person name="Suzuki S."/>
            <person name="Worden A.Z."/>
            <person name="Zauner S."/>
            <person name="Barry K."/>
            <person name="Bell C."/>
            <person name="Bharti A.K."/>
            <person name="Crow J.A."/>
            <person name="Grimwood J."/>
            <person name="Kramer R."/>
            <person name="Lindquist E."/>
            <person name="Lucas S."/>
            <person name="Salamov A."/>
            <person name="McFadden G.I."/>
            <person name="Lane C.E."/>
            <person name="Keeling P.J."/>
            <person name="Gray M.W."/>
            <person name="Grigoriev I.V."/>
            <person name="Archibald J.M."/>
        </authorList>
    </citation>
    <scope>NUCLEOTIDE SEQUENCE</scope>
    <source>
        <strain evidence="4">CCMP2712</strain>
    </source>
</reference>
<evidence type="ECO:0000256" key="1">
    <source>
        <dbReference type="SAM" id="Phobius"/>
    </source>
</evidence>
<dbReference type="EMBL" id="JH993217">
    <property type="protein sequence ID" value="EKX32034.1"/>
    <property type="molecule type" value="Genomic_DNA"/>
</dbReference>